<keyword evidence="7" id="KW-1185">Reference proteome</keyword>
<evidence type="ECO:0000256" key="2">
    <source>
        <dbReference type="ARBA" id="ARBA00023125"/>
    </source>
</evidence>
<dbReference type="Proteomes" id="UP000010729">
    <property type="component" value="Unassembled WGS sequence"/>
</dbReference>
<keyword evidence="2" id="KW-0238">DNA-binding</keyword>
<evidence type="ECO:0000256" key="3">
    <source>
        <dbReference type="ARBA" id="ARBA00023163"/>
    </source>
</evidence>
<dbReference type="PANTHER" id="PTHR30136">
    <property type="entry name" value="HELIX-TURN-HELIX TRANSCRIPTIONAL REGULATOR, ICLR FAMILY"/>
    <property type="match status" value="1"/>
</dbReference>
<dbReference type="Gene3D" id="3.30.450.40">
    <property type="match status" value="2"/>
</dbReference>
<evidence type="ECO:0000313" key="6">
    <source>
        <dbReference type="EMBL" id="EMY32894.1"/>
    </source>
</evidence>
<gene>
    <name evidence="6" type="ORF">D477_017759</name>
</gene>
<evidence type="ECO:0000259" key="4">
    <source>
        <dbReference type="PROSITE" id="PS51077"/>
    </source>
</evidence>
<comment type="caution">
    <text evidence="6">The sequence shown here is derived from an EMBL/GenBank/DDBJ whole genome shotgun (WGS) entry which is preliminary data.</text>
</comment>
<dbReference type="PROSITE" id="PS51077">
    <property type="entry name" value="HTH_ICLR"/>
    <property type="match status" value="1"/>
</dbReference>
<dbReference type="GO" id="GO:0003677">
    <property type="term" value="F:DNA binding"/>
    <property type="evidence" value="ECO:0007669"/>
    <property type="project" value="UniProtKB-KW"/>
</dbReference>
<dbReference type="AlphaFoldDB" id="N1UYP1"/>
<organism evidence="6 7">
    <name type="scientific">Arthrobacter crystallopoietes BAB-32</name>
    <dbReference type="NCBI Taxonomy" id="1246476"/>
    <lineage>
        <taxon>Bacteria</taxon>
        <taxon>Bacillati</taxon>
        <taxon>Actinomycetota</taxon>
        <taxon>Actinomycetes</taxon>
        <taxon>Micrococcales</taxon>
        <taxon>Micrococcaceae</taxon>
        <taxon>Crystallibacter</taxon>
    </lineage>
</organism>
<dbReference type="Pfam" id="PF09339">
    <property type="entry name" value="HTH_IclR"/>
    <property type="match status" value="1"/>
</dbReference>
<dbReference type="InterPro" id="IPR050707">
    <property type="entry name" value="HTH_MetabolicPath_Reg"/>
</dbReference>
<feature type="domain" description="HTH iclR-type" evidence="4">
    <location>
        <begin position="1"/>
        <end position="58"/>
    </location>
</feature>
<sequence length="208" mass="21830">MLARIAAILDAVEGSAASASELARRSGLSVSTAHRLALSLVEYGFLRRTQGGDFQLGHRFVRTALENAALPVLTRLRDETGETAQLWLRRGDDRICALSVDSQQELKATLPVGARVALPAGSSGGILARVPEALEELERHGWVESVAKRTPGLGSVSVPVESGGQLIAAVCLAVPLTRVQASPGKDFGEQVRAAAERIGSELDSSGQG</sequence>
<dbReference type="InterPro" id="IPR036390">
    <property type="entry name" value="WH_DNA-bd_sf"/>
</dbReference>
<proteinExistence type="predicted"/>
<protein>
    <submittedName>
        <fullName evidence="6">IclR family transcriptional regulator</fullName>
    </submittedName>
</protein>
<dbReference type="PANTHER" id="PTHR30136:SF39">
    <property type="entry name" value="TRANSCRIPTIONAL REGULATORY PROTEIN"/>
    <property type="match status" value="1"/>
</dbReference>
<dbReference type="GO" id="GO:0003700">
    <property type="term" value="F:DNA-binding transcription factor activity"/>
    <property type="evidence" value="ECO:0007669"/>
    <property type="project" value="TreeGrafter"/>
</dbReference>
<dbReference type="SUPFAM" id="SSF55781">
    <property type="entry name" value="GAF domain-like"/>
    <property type="match status" value="1"/>
</dbReference>
<keyword evidence="3" id="KW-0804">Transcription</keyword>
<keyword evidence="1" id="KW-0805">Transcription regulation</keyword>
<reference evidence="6 7" key="1">
    <citation type="journal article" date="2013" name="Genome Announc.">
        <title>Draft Genome Sequence of Arthrobacter crystallopoietes Strain BAB-32, Revealing Genes for Bioremediation.</title>
        <authorList>
            <person name="Joshi M.N."/>
            <person name="Pandit A.S."/>
            <person name="Sharma A."/>
            <person name="Pandya R.V."/>
            <person name="Desai S.M."/>
            <person name="Saxena A.K."/>
            <person name="Bagatharia S.B."/>
        </authorList>
    </citation>
    <scope>NUCLEOTIDE SEQUENCE [LARGE SCALE GENOMIC DNA]</scope>
    <source>
        <strain evidence="6 7">BAB-32</strain>
    </source>
</reference>
<feature type="domain" description="IclR-ED" evidence="5">
    <location>
        <begin position="52"/>
        <end position="204"/>
    </location>
</feature>
<dbReference type="InterPro" id="IPR005471">
    <property type="entry name" value="Tscrpt_reg_IclR_N"/>
</dbReference>
<evidence type="ECO:0000256" key="1">
    <source>
        <dbReference type="ARBA" id="ARBA00023015"/>
    </source>
</evidence>
<dbReference type="InterPro" id="IPR036388">
    <property type="entry name" value="WH-like_DNA-bd_sf"/>
</dbReference>
<evidence type="ECO:0000259" key="5">
    <source>
        <dbReference type="PROSITE" id="PS51078"/>
    </source>
</evidence>
<accession>N1UYP1</accession>
<dbReference type="InterPro" id="IPR014757">
    <property type="entry name" value="Tscrpt_reg_IclR_C"/>
</dbReference>
<dbReference type="GO" id="GO:0045892">
    <property type="term" value="P:negative regulation of DNA-templated transcription"/>
    <property type="evidence" value="ECO:0007669"/>
    <property type="project" value="TreeGrafter"/>
</dbReference>
<dbReference type="PROSITE" id="PS51078">
    <property type="entry name" value="ICLR_ED"/>
    <property type="match status" value="1"/>
</dbReference>
<dbReference type="SUPFAM" id="SSF46785">
    <property type="entry name" value="Winged helix' DNA-binding domain"/>
    <property type="match status" value="1"/>
</dbReference>
<dbReference type="Gene3D" id="1.10.10.10">
    <property type="entry name" value="Winged helix-like DNA-binding domain superfamily/Winged helix DNA-binding domain"/>
    <property type="match status" value="1"/>
</dbReference>
<name>N1UYP1_9MICC</name>
<dbReference type="Pfam" id="PF01614">
    <property type="entry name" value="IclR_C"/>
    <property type="match status" value="1"/>
</dbReference>
<dbReference type="SMART" id="SM00346">
    <property type="entry name" value="HTH_ICLR"/>
    <property type="match status" value="1"/>
</dbReference>
<dbReference type="InterPro" id="IPR029016">
    <property type="entry name" value="GAF-like_dom_sf"/>
</dbReference>
<evidence type="ECO:0000313" key="7">
    <source>
        <dbReference type="Proteomes" id="UP000010729"/>
    </source>
</evidence>
<dbReference type="EMBL" id="ANPE02000221">
    <property type="protein sequence ID" value="EMY32894.1"/>
    <property type="molecule type" value="Genomic_DNA"/>
</dbReference>